<feature type="transmembrane region" description="Helical" evidence="1">
    <location>
        <begin position="40"/>
        <end position="61"/>
    </location>
</feature>
<keyword evidence="1" id="KW-0812">Transmembrane</keyword>
<dbReference type="AlphaFoldDB" id="A0A7S0PPL0"/>
<evidence type="ECO:0000313" key="2">
    <source>
        <dbReference type="EMBL" id="CAD8584325.1"/>
    </source>
</evidence>
<evidence type="ECO:0000256" key="1">
    <source>
        <dbReference type="SAM" id="Phobius"/>
    </source>
</evidence>
<keyword evidence="1" id="KW-1133">Transmembrane helix</keyword>
<gene>
    <name evidence="2" type="ORF">OMED0929_LOCUS4855</name>
</gene>
<reference evidence="2" key="1">
    <citation type="submission" date="2021-01" db="EMBL/GenBank/DDBJ databases">
        <authorList>
            <person name="Corre E."/>
            <person name="Pelletier E."/>
            <person name="Niang G."/>
            <person name="Scheremetjew M."/>
            <person name="Finn R."/>
            <person name="Kale V."/>
            <person name="Holt S."/>
            <person name="Cochrane G."/>
            <person name="Meng A."/>
            <person name="Brown T."/>
            <person name="Cohen L."/>
        </authorList>
    </citation>
    <scope>NUCLEOTIDE SEQUENCE</scope>
    <source>
        <strain evidence="2">Clade-D-RCC2572</strain>
    </source>
</reference>
<name>A0A7S0PPL0_9CHLO</name>
<protein>
    <submittedName>
        <fullName evidence="2">Uncharacterized protein</fullName>
    </submittedName>
</protein>
<sequence>MASCTSAQTTHVTRVSRVSRSVKTTRHSITPRAVHEVAQVAAGGGMTAFFALAGVAAVATAGATKRIEARMEEAMDVAKSKGIDLSDLYYDFDLPGDAYPFGDAEGMDWVPKDWKPPKKGDMKYLPSRMLGMVQVRISLYDLLQECEQKNIDVSDVCVPFEGYEGPFDTNQKRMMELRKRLGK</sequence>
<keyword evidence="1" id="KW-0472">Membrane</keyword>
<dbReference type="EMBL" id="HBEW01005765">
    <property type="protein sequence ID" value="CAD8584325.1"/>
    <property type="molecule type" value="Transcribed_RNA"/>
</dbReference>
<accession>A0A7S0PPL0</accession>
<proteinExistence type="predicted"/>
<organism evidence="2">
    <name type="scientific">Ostreococcus mediterraneus</name>
    <dbReference type="NCBI Taxonomy" id="1486918"/>
    <lineage>
        <taxon>Eukaryota</taxon>
        <taxon>Viridiplantae</taxon>
        <taxon>Chlorophyta</taxon>
        <taxon>Mamiellophyceae</taxon>
        <taxon>Mamiellales</taxon>
        <taxon>Bathycoccaceae</taxon>
        <taxon>Ostreococcus</taxon>
    </lineage>
</organism>